<dbReference type="PANTHER" id="PTHR47642:SF7">
    <property type="entry name" value="ATP-DEPENDENT DNA HELICASE PIF1"/>
    <property type="match status" value="1"/>
</dbReference>
<keyword evidence="11 12" id="KW-0539">Nucleus</keyword>
<dbReference type="GO" id="GO:0006281">
    <property type="term" value="P:DNA repair"/>
    <property type="evidence" value="ECO:0007669"/>
    <property type="project" value="UniProtKB-UniRule"/>
</dbReference>
<dbReference type="InterPro" id="IPR057437">
    <property type="entry name" value="PIF1/LRR1_PH"/>
</dbReference>
<comment type="subcellular location">
    <subcellularLocation>
        <location evidence="12">Nucleus</location>
    </subcellularLocation>
    <subcellularLocation>
        <location evidence="12">Mitochondrion</location>
    </subcellularLocation>
</comment>
<feature type="domain" description="AAA+ ATPase" evidence="13">
    <location>
        <begin position="187"/>
        <end position="318"/>
    </location>
</feature>
<dbReference type="PANTHER" id="PTHR47642">
    <property type="entry name" value="ATP-DEPENDENT DNA HELICASE"/>
    <property type="match status" value="1"/>
</dbReference>
<feature type="binding site" evidence="12">
    <location>
        <begin position="195"/>
        <end position="202"/>
    </location>
    <ligand>
        <name>ATP</name>
        <dbReference type="ChEBI" id="CHEBI:30616"/>
    </ligand>
</feature>
<evidence type="ECO:0000256" key="2">
    <source>
        <dbReference type="ARBA" id="ARBA00022763"/>
    </source>
</evidence>
<dbReference type="HAMAP" id="MF_03176">
    <property type="entry name" value="PIF1"/>
    <property type="match status" value="1"/>
</dbReference>
<dbReference type="GO" id="GO:0016787">
    <property type="term" value="F:hydrolase activity"/>
    <property type="evidence" value="ECO:0007669"/>
    <property type="project" value="UniProtKB-KW"/>
</dbReference>
<proteinExistence type="inferred from homology"/>
<dbReference type="SUPFAM" id="SSF52540">
    <property type="entry name" value="P-loop containing nucleoside triphosphate hydrolases"/>
    <property type="match status" value="2"/>
</dbReference>
<dbReference type="SMART" id="SM00382">
    <property type="entry name" value="AAA"/>
    <property type="match status" value="1"/>
</dbReference>
<dbReference type="EC" id="5.6.2.3" evidence="12"/>
<comment type="catalytic activity">
    <reaction evidence="12">
        <text>ATP + H2O = ADP + phosphate + H(+)</text>
        <dbReference type="Rhea" id="RHEA:13065"/>
        <dbReference type="ChEBI" id="CHEBI:15377"/>
        <dbReference type="ChEBI" id="CHEBI:15378"/>
        <dbReference type="ChEBI" id="CHEBI:30616"/>
        <dbReference type="ChEBI" id="CHEBI:43474"/>
        <dbReference type="ChEBI" id="CHEBI:456216"/>
        <dbReference type="EC" id="5.6.2.3"/>
    </reaction>
</comment>
<organism evidence="14 15">
    <name type="scientific">Aphis glycines</name>
    <name type="common">Soybean aphid</name>
    <dbReference type="NCBI Taxonomy" id="307491"/>
    <lineage>
        <taxon>Eukaryota</taxon>
        <taxon>Metazoa</taxon>
        <taxon>Ecdysozoa</taxon>
        <taxon>Arthropoda</taxon>
        <taxon>Hexapoda</taxon>
        <taxon>Insecta</taxon>
        <taxon>Pterygota</taxon>
        <taxon>Neoptera</taxon>
        <taxon>Paraneoptera</taxon>
        <taxon>Hemiptera</taxon>
        <taxon>Sternorrhyncha</taxon>
        <taxon>Aphidomorpha</taxon>
        <taxon>Aphidoidea</taxon>
        <taxon>Aphididae</taxon>
        <taxon>Aphidini</taxon>
        <taxon>Aphis</taxon>
        <taxon>Aphis</taxon>
    </lineage>
</organism>
<dbReference type="CDD" id="cd18037">
    <property type="entry name" value="DEXSc_Pif1_like"/>
    <property type="match status" value="1"/>
</dbReference>
<reference evidence="14 15" key="1">
    <citation type="submission" date="2019-08" db="EMBL/GenBank/DDBJ databases">
        <title>The genome of the soybean aphid Biotype 1, its phylome, world population structure and adaptation to the North American continent.</title>
        <authorList>
            <person name="Giordano R."/>
            <person name="Donthu R.K."/>
            <person name="Hernandez A.G."/>
            <person name="Wright C.L."/>
            <person name="Zimin A.V."/>
        </authorList>
    </citation>
    <scope>NUCLEOTIDE SEQUENCE [LARGE SCALE GENOMIC DNA]</scope>
    <source>
        <tissue evidence="14">Whole aphids</tissue>
    </source>
</reference>
<dbReference type="InterPro" id="IPR048293">
    <property type="entry name" value="PIF1_RRM3_pfh1"/>
</dbReference>
<keyword evidence="7 12" id="KW-0496">Mitochondrion</keyword>
<dbReference type="GO" id="GO:0006310">
    <property type="term" value="P:DNA recombination"/>
    <property type="evidence" value="ECO:0007669"/>
    <property type="project" value="UniProtKB-UniRule"/>
</dbReference>
<dbReference type="EMBL" id="VYZN01000054">
    <property type="protein sequence ID" value="KAE9526722.1"/>
    <property type="molecule type" value="Genomic_DNA"/>
</dbReference>
<keyword evidence="4 12" id="KW-0347">Helicase</keyword>
<evidence type="ECO:0000256" key="8">
    <source>
        <dbReference type="ARBA" id="ARBA00023172"/>
    </source>
</evidence>
<dbReference type="InterPro" id="IPR010285">
    <property type="entry name" value="DNA_helicase_pif1-like_DEAD"/>
</dbReference>
<dbReference type="Pfam" id="PF25344">
    <property type="entry name" value="PH_LRR1"/>
    <property type="match status" value="1"/>
</dbReference>
<dbReference type="Pfam" id="PF21530">
    <property type="entry name" value="Pif1_2B_dom"/>
    <property type="match status" value="1"/>
</dbReference>
<evidence type="ECO:0000256" key="9">
    <source>
        <dbReference type="ARBA" id="ARBA00023204"/>
    </source>
</evidence>
<dbReference type="GO" id="GO:0005524">
    <property type="term" value="F:ATP binding"/>
    <property type="evidence" value="ECO:0007669"/>
    <property type="project" value="UniProtKB-UniRule"/>
</dbReference>
<dbReference type="GO" id="GO:0043139">
    <property type="term" value="F:5'-3' DNA helicase activity"/>
    <property type="evidence" value="ECO:0007669"/>
    <property type="project" value="UniProtKB-UniRule"/>
</dbReference>
<gene>
    <name evidence="12" type="primary">PIF1</name>
    <name evidence="14" type="ORF">AGLY_013370</name>
</gene>
<keyword evidence="10 12" id="KW-0413">Isomerase</keyword>
<evidence type="ECO:0000256" key="3">
    <source>
        <dbReference type="ARBA" id="ARBA00022801"/>
    </source>
</evidence>
<comment type="subunit">
    <text evidence="12">Monomer.</text>
</comment>
<feature type="DNA-binding region" evidence="12">
    <location>
        <begin position="552"/>
        <end position="571"/>
    </location>
</feature>
<keyword evidence="8 12" id="KW-0233">DNA recombination</keyword>
<comment type="similarity">
    <text evidence="12">Belongs to the helicase family. PIF1 subfamily.</text>
</comment>
<evidence type="ECO:0000256" key="5">
    <source>
        <dbReference type="ARBA" id="ARBA00022840"/>
    </source>
</evidence>
<dbReference type="InterPro" id="IPR027417">
    <property type="entry name" value="P-loop_NTPase"/>
</dbReference>
<keyword evidence="9 12" id="KW-0234">DNA repair</keyword>
<evidence type="ECO:0000313" key="15">
    <source>
        <dbReference type="Proteomes" id="UP000475862"/>
    </source>
</evidence>
<evidence type="ECO:0000256" key="10">
    <source>
        <dbReference type="ARBA" id="ARBA00023235"/>
    </source>
</evidence>
<dbReference type="InterPro" id="IPR051055">
    <property type="entry name" value="PIF1_helicase"/>
</dbReference>
<comment type="function">
    <text evidence="12">DNA-dependent ATPase and 5'-3' DNA helicase required for the maintenance of both mitochondrial and nuclear genome stability.</text>
</comment>
<evidence type="ECO:0000256" key="1">
    <source>
        <dbReference type="ARBA" id="ARBA00022741"/>
    </source>
</evidence>
<dbReference type="InterPro" id="IPR003593">
    <property type="entry name" value="AAA+_ATPase"/>
</dbReference>
<comment type="cofactor">
    <cofactor evidence="12">
        <name>Mg(2+)</name>
        <dbReference type="ChEBI" id="CHEBI:18420"/>
    </cofactor>
</comment>
<name>A0A6G0T7E9_APHGL</name>
<keyword evidence="3 12" id="KW-0378">Hydrolase</keyword>
<dbReference type="InterPro" id="IPR049163">
    <property type="entry name" value="Pif1-like_2B_dom"/>
</dbReference>
<keyword evidence="15" id="KW-1185">Reference proteome</keyword>
<keyword evidence="5 12" id="KW-0067">ATP-binding</keyword>
<evidence type="ECO:0000256" key="12">
    <source>
        <dbReference type="HAMAP-Rule" id="MF_03176"/>
    </source>
</evidence>
<dbReference type="OrthoDB" id="272985at2759"/>
<dbReference type="Gene3D" id="3.40.50.300">
    <property type="entry name" value="P-loop containing nucleotide triphosphate hydrolases"/>
    <property type="match status" value="2"/>
</dbReference>
<protein>
    <recommendedName>
        <fullName evidence="12">ATP-dependent DNA helicase PIF1</fullName>
        <ecNumber evidence="12">5.6.2.3</ecNumber>
    </recommendedName>
    <alternativeName>
        <fullName evidence="12">DNA 5'-3' helicase PIF1</fullName>
    </alternativeName>
    <alternativeName>
        <fullName evidence="12">DNA repair and recombination helicase PIF1</fullName>
    </alternativeName>
</protein>
<sequence>MSLQCSCSVEWSNAQGVVLRRFKSLTAKLVLTRNDFRDIFIDLSADKGVVHRLALKDIAVHKRFAGDGKATIHFKTDKVMMMISNAPVAQLAEFLKTLFVKVTGRKESPQVKIRERLLAVKSSSTEEISPINVKDIGRIDHKLNGPSMKKKKLNDELINHNVKKSYLVNLKDKLTDEQQEVVKAVNSNNNIFFTGSAGTGKSFLLRYIVNTLPPDVTMVTASTGASACLIGGVTLHSFAGIGNGECTIERGIEMASKPSTAQVWRKCKILIIDEISMVDGEYFEVITKLFIYYVLSCHKLDKIAKAVRKRDEPFGGIKLVLCGDFLQLPPVKQGKSRFCFQTKTWAECRFRCFNLKFVHRQSDNEFIKILNELRLGKIDPATAIKLKATASNLLEQNGIVPTRLCCRTADAQMINQKKIFDLPGKVYKFEAFDSGPTKTLDDHTPVAKSFVLKSGAQVMLLKNISVSSGLVNGARGVVKDFDKNGSPCVQFKCGNTVTIKPEKWIVKTPTGQFISRQQVPLKLAWAFSIHKSQGLTLDCVEISLGRVFEAGQAYVALSRAKSLLSLRILDFDKKHVWANPDVIAFYNKLDRIIQSDKMFILGYSKFKDLEQLYKSSKCLIWVS</sequence>
<keyword evidence="6 12" id="KW-0238">DNA-binding</keyword>
<dbReference type="GO" id="GO:0005739">
    <property type="term" value="C:mitochondrion"/>
    <property type="evidence" value="ECO:0007669"/>
    <property type="project" value="UniProtKB-SubCell"/>
</dbReference>
<dbReference type="GO" id="GO:0000723">
    <property type="term" value="P:telomere maintenance"/>
    <property type="evidence" value="ECO:0007669"/>
    <property type="project" value="InterPro"/>
</dbReference>
<dbReference type="Pfam" id="PF05970">
    <property type="entry name" value="PIF1"/>
    <property type="match status" value="1"/>
</dbReference>
<dbReference type="CDD" id="cd18809">
    <property type="entry name" value="SF1_C_RecD"/>
    <property type="match status" value="1"/>
</dbReference>
<dbReference type="GO" id="GO:0005634">
    <property type="term" value="C:nucleus"/>
    <property type="evidence" value="ECO:0007669"/>
    <property type="project" value="UniProtKB-SubCell"/>
</dbReference>
<evidence type="ECO:0000256" key="11">
    <source>
        <dbReference type="ARBA" id="ARBA00023242"/>
    </source>
</evidence>
<evidence type="ECO:0000256" key="7">
    <source>
        <dbReference type="ARBA" id="ARBA00023128"/>
    </source>
</evidence>
<evidence type="ECO:0000259" key="13">
    <source>
        <dbReference type="SMART" id="SM00382"/>
    </source>
</evidence>
<dbReference type="Proteomes" id="UP000475862">
    <property type="component" value="Unassembled WGS sequence"/>
</dbReference>
<keyword evidence="2 12" id="KW-0227">DNA damage</keyword>
<comment type="caution">
    <text evidence="14">The sequence shown here is derived from an EMBL/GenBank/DDBJ whole genome shotgun (WGS) entry which is preliminary data.</text>
</comment>
<accession>A0A6G0T7E9</accession>
<evidence type="ECO:0000256" key="4">
    <source>
        <dbReference type="ARBA" id="ARBA00022806"/>
    </source>
</evidence>
<keyword evidence="1 12" id="KW-0547">Nucleotide-binding</keyword>
<dbReference type="GO" id="GO:0003677">
    <property type="term" value="F:DNA binding"/>
    <property type="evidence" value="ECO:0007669"/>
    <property type="project" value="UniProtKB-KW"/>
</dbReference>
<dbReference type="AlphaFoldDB" id="A0A6G0T7E9"/>
<evidence type="ECO:0000313" key="14">
    <source>
        <dbReference type="EMBL" id="KAE9526722.1"/>
    </source>
</evidence>
<evidence type="ECO:0000256" key="6">
    <source>
        <dbReference type="ARBA" id="ARBA00023125"/>
    </source>
</evidence>
<dbReference type="FunFam" id="3.40.50.300:FF:003367">
    <property type="entry name" value="ATP-dependent DNA helicase PIF1"/>
    <property type="match status" value="1"/>
</dbReference>